<dbReference type="SUPFAM" id="SSF51161">
    <property type="entry name" value="Trimeric LpxA-like enzymes"/>
    <property type="match status" value="1"/>
</dbReference>
<dbReference type="OrthoDB" id="25818at2759"/>
<protein>
    <recommendedName>
        <fullName evidence="3">Gamma carbonic anhydrase</fullName>
    </recommendedName>
</protein>
<evidence type="ECO:0000313" key="1">
    <source>
        <dbReference type="EMBL" id="CAH0369206.1"/>
    </source>
</evidence>
<proteinExistence type="predicted"/>
<dbReference type="CDD" id="cd04645">
    <property type="entry name" value="LbH_gamma_CA_like"/>
    <property type="match status" value="1"/>
</dbReference>
<dbReference type="PANTHER" id="PTHR13061:SF50">
    <property type="entry name" value="GAMMA CARBONIC ANHYDRASE 1, MITOCHONDRIAL"/>
    <property type="match status" value="1"/>
</dbReference>
<evidence type="ECO:0000313" key="2">
    <source>
        <dbReference type="Proteomes" id="UP000789595"/>
    </source>
</evidence>
<reference evidence="1" key="1">
    <citation type="submission" date="2021-11" db="EMBL/GenBank/DDBJ databases">
        <authorList>
            <consortium name="Genoscope - CEA"/>
            <person name="William W."/>
        </authorList>
    </citation>
    <scope>NUCLEOTIDE SEQUENCE</scope>
</reference>
<sequence length="228" mass="23402">MRRLAASISKCALPPPRRLASIATRALPRRRLACYALGDKVPDTAAAAFIAPSASIVGSVDVADDASVWYNCTIRGDVAAISIGPRTNVQDGTVMHVDSDALGGSGSTPTVIGADCTIGHMALLHACTLGDGAFVGMNATMMSHTTIEPGGMLAAGALLTAGKTVGSGELWGGSPAKFMRPLKPGEAAFILESARAYVGFARTHAAGIRELPTRDEAATAATSAPRWR</sequence>
<gene>
    <name evidence="1" type="ORF">PECAL_2P23200</name>
</gene>
<name>A0A8J2X0E8_9STRA</name>
<keyword evidence="2" id="KW-1185">Reference proteome</keyword>
<evidence type="ECO:0008006" key="3">
    <source>
        <dbReference type="Google" id="ProtNLM"/>
    </source>
</evidence>
<comment type="caution">
    <text evidence="1">The sequence shown here is derived from an EMBL/GenBank/DDBJ whole genome shotgun (WGS) entry which is preliminary data.</text>
</comment>
<dbReference type="InterPro" id="IPR011004">
    <property type="entry name" value="Trimer_LpxA-like_sf"/>
</dbReference>
<organism evidence="1 2">
    <name type="scientific">Pelagomonas calceolata</name>
    <dbReference type="NCBI Taxonomy" id="35677"/>
    <lineage>
        <taxon>Eukaryota</taxon>
        <taxon>Sar</taxon>
        <taxon>Stramenopiles</taxon>
        <taxon>Ochrophyta</taxon>
        <taxon>Pelagophyceae</taxon>
        <taxon>Pelagomonadales</taxon>
        <taxon>Pelagomonadaceae</taxon>
        <taxon>Pelagomonas</taxon>
    </lineage>
</organism>
<accession>A0A8J2X0E8</accession>
<dbReference type="AlphaFoldDB" id="A0A8J2X0E8"/>
<dbReference type="Proteomes" id="UP000789595">
    <property type="component" value="Unassembled WGS sequence"/>
</dbReference>
<dbReference type="InterPro" id="IPR047324">
    <property type="entry name" value="LbH_gamma_CA-like"/>
</dbReference>
<dbReference type="EMBL" id="CAKKNE010000002">
    <property type="protein sequence ID" value="CAH0369206.1"/>
    <property type="molecule type" value="Genomic_DNA"/>
</dbReference>
<dbReference type="Gene3D" id="2.160.10.10">
    <property type="entry name" value="Hexapeptide repeat proteins"/>
    <property type="match status" value="1"/>
</dbReference>
<dbReference type="InterPro" id="IPR050484">
    <property type="entry name" value="Transf_Hexapept/Carb_Anhydrase"/>
</dbReference>
<dbReference type="PANTHER" id="PTHR13061">
    <property type="entry name" value="DYNACTIN SUBUNIT P25"/>
    <property type="match status" value="1"/>
</dbReference>